<feature type="compositionally biased region" description="Low complexity" evidence="9">
    <location>
        <begin position="28"/>
        <end position="37"/>
    </location>
</feature>
<evidence type="ECO:0000256" key="6">
    <source>
        <dbReference type="ARBA" id="ARBA00023163"/>
    </source>
</evidence>
<evidence type="ECO:0000256" key="2">
    <source>
        <dbReference type="ARBA" id="ARBA00017823"/>
    </source>
</evidence>
<evidence type="ECO:0000259" key="10">
    <source>
        <dbReference type="Pfam" id="PF04316"/>
    </source>
</evidence>
<sequence length="91" mass="9876">MQIDPTQNTPRVTTSETREVKKTSEPNASASTPSASARFEPSNITDTSQDIDMARVNEIRQAISEGRLEIRSERIADGLIASAQALVSDKS</sequence>
<gene>
    <name evidence="11" type="ORF">SADO_05255</name>
</gene>
<feature type="compositionally biased region" description="Polar residues" evidence="9">
    <location>
        <begin position="1"/>
        <end position="15"/>
    </location>
</feature>
<protein>
    <recommendedName>
        <fullName evidence="2">Negative regulator of flagellin synthesis</fullName>
    </recommendedName>
    <alternativeName>
        <fullName evidence="8">Anti-sigma-28 factor</fullName>
    </alternativeName>
</protein>
<evidence type="ECO:0000256" key="4">
    <source>
        <dbReference type="ARBA" id="ARBA00022795"/>
    </source>
</evidence>
<name>A0ABV2AYB4_9GAMM</name>
<organism evidence="11 12">
    <name type="scientific">Salinisphaera dokdonensis CL-ES53</name>
    <dbReference type="NCBI Taxonomy" id="1304272"/>
    <lineage>
        <taxon>Bacteria</taxon>
        <taxon>Pseudomonadati</taxon>
        <taxon>Pseudomonadota</taxon>
        <taxon>Gammaproteobacteria</taxon>
        <taxon>Salinisphaerales</taxon>
        <taxon>Salinisphaeraceae</taxon>
        <taxon>Salinisphaera</taxon>
    </lineage>
</organism>
<evidence type="ECO:0000256" key="9">
    <source>
        <dbReference type="SAM" id="MobiDB-lite"/>
    </source>
</evidence>
<evidence type="ECO:0000256" key="3">
    <source>
        <dbReference type="ARBA" id="ARBA00022491"/>
    </source>
</evidence>
<keyword evidence="4" id="KW-1005">Bacterial flagellum biogenesis</keyword>
<dbReference type="Proteomes" id="UP001460888">
    <property type="component" value="Unassembled WGS sequence"/>
</dbReference>
<proteinExistence type="inferred from homology"/>
<feature type="region of interest" description="Disordered" evidence="9">
    <location>
        <begin position="1"/>
        <end position="49"/>
    </location>
</feature>
<dbReference type="InterPro" id="IPR031316">
    <property type="entry name" value="FlgM_C"/>
</dbReference>
<dbReference type="EMBL" id="APND01000001">
    <property type="protein sequence ID" value="MES1928640.1"/>
    <property type="molecule type" value="Genomic_DNA"/>
</dbReference>
<evidence type="ECO:0000256" key="1">
    <source>
        <dbReference type="ARBA" id="ARBA00005322"/>
    </source>
</evidence>
<dbReference type="Pfam" id="PF04316">
    <property type="entry name" value="FlgM"/>
    <property type="match status" value="1"/>
</dbReference>
<comment type="similarity">
    <text evidence="1">Belongs to the FlgM family.</text>
</comment>
<dbReference type="SUPFAM" id="SSF101498">
    <property type="entry name" value="Anti-sigma factor FlgM"/>
    <property type="match status" value="1"/>
</dbReference>
<keyword evidence="12" id="KW-1185">Reference proteome</keyword>
<keyword evidence="5" id="KW-0805">Transcription regulation</keyword>
<keyword evidence="3" id="KW-0678">Repressor</keyword>
<comment type="function">
    <text evidence="7">Responsible for the coupling of flagellin expression to flagellar assembly by preventing expression of the flagellin genes when a component of the middle class of proteins is defective. It negatively regulates flagellar genes by inhibiting the activity of FliA by directly binding to FliA.</text>
</comment>
<dbReference type="InterPro" id="IPR035890">
    <property type="entry name" value="Anti-sigma-28_factor_FlgM_sf"/>
</dbReference>
<feature type="domain" description="Anti-sigma-28 factor FlgM C-terminal" evidence="10">
    <location>
        <begin position="46"/>
        <end position="80"/>
    </location>
</feature>
<keyword evidence="6" id="KW-0804">Transcription</keyword>
<dbReference type="InterPro" id="IPR007412">
    <property type="entry name" value="FlgM"/>
</dbReference>
<evidence type="ECO:0000256" key="7">
    <source>
        <dbReference type="ARBA" id="ARBA00024739"/>
    </source>
</evidence>
<dbReference type="RefSeq" id="WP_353109831.1">
    <property type="nucleotide sequence ID" value="NZ_APND01000001.1"/>
</dbReference>
<evidence type="ECO:0000313" key="11">
    <source>
        <dbReference type="EMBL" id="MES1928640.1"/>
    </source>
</evidence>
<accession>A0ABV2AYB4</accession>
<reference evidence="11 12" key="1">
    <citation type="submission" date="2013-03" db="EMBL/GenBank/DDBJ databases">
        <title>Salinisphaera dokdonensis CL-ES53 Genome Sequencing.</title>
        <authorList>
            <person name="Li C."/>
            <person name="Lai Q."/>
            <person name="Shao Z."/>
        </authorList>
    </citation>
    <scope>NUCLEOTIDE SEQUENCE [LARGE SCALE GENOMIC DNA]</scope>
    <source>
        <strain evidence="11 12">CL-ES53</strain>
    </source>
</reference>
<evidence type="ECO:0000313" key="12">
    <source>
        <dbReference type="Proteomes" id="UP001460888"/>
    </source>
</evidence>
<evidence type="ECO:0000256" key="5">
    <source>
        <dbReference type="ARBA" id="ARBA00023015"/>
    </source>
</evidence>
<dbReference type="NCBIfam" id="TIGR03824">
    <property type="entry name" value="FlgM_jcvi"/>
    <property type="match status" value="1"/>
</dbReference>
<evidence type="ECO:0000256" key="8">
    <source>
        <dbReference type="ARBA" id="ARBA00030117"/>
    </source>
</evidence>
<comment type="caution">
    <text evidence="11">The sequence shown here is derived from an EMBL/GenBank/DDBJ whole genome shotgun (WGS) entry which is preliminary data.</text>
</comment>